<gene>
    <name evidence="2" type="ORF">EGI89_14200</name>
</gene>
<dbReference type="RefSeq" id="WP_125350668.1">
    <property type="nucleotide sequence ID" value="NZ_RHPN01000047.1"/>
</dbReference>
<comment type="caution">
    <text evidence="2">The sequence shown here is derived from an EMBL/GenBank/DDBJ whole genome shotgun (WGS) entry which is preliminary data.</text>
</comment>
<organism evidence="2 3">
    <name type="scientific">Empedobacter falsenii</name>
    <dbReference type="NCBI Taxonomy" id="343874"/>
    <lineage>
        <taxon>Bacteria</taxon>
        <taxon>Pseudomonadati</taxon>
        <taxon>Bacteroidota</taxon>
        <taxon>Flavobacteriia</taxon>
        <taxon>Flavobacteriales</taxon>
        <taxon>Weeksellaceae</taxon>
        <taxon>Empedobacter</taxon>
    </lineage>
</organism>
<dbReference type="InterPro" id="IPR059123">
    <property type="entry name" value="StrF_dom"/>
</dbReference>
<dbReference type="Proteomes" id="UP000267844">
    <property type="component" value="Unassembled WGS sequence"/>
</dbReference>
<dbReference type="InterPro" id="IPR029044">
    <property type="entry name" value="Nucleotide-diphossugar_trans"/>
</dbReference>
<reference evidence="2 3" key="1">
    <citation type="submission" date="2018-10" db="EMBL/GenBank/DDBJ databases">
        <title>Transmission dynamics of multidrug resistant bacteria on intensive care unit surfaces.</title>
        <authorList>
            <person name="D'Souza A.W."/>
            <person name="Potter R.F."/>
            <person name="Wallace M."/>
            <person name="Shupe A."/>
            <person name="Patel S."/>
            <person name="Sun S."/>
            <person name="Gul D."/>
            <person name="Kwon J.H."/>
            <person name="Andleeb S."/>
            <person name="Burnham C.-A.D."/>
            <person name="Dantas G."/>
        </authorList>
    </citation>
    <scope>NUCLEOTIDE SEQUENCE [LARGE SCALE GENOMIC DNA]</scope>
    <source>
        <strain evidence="2 3">WF_348</strain>
    </source>
</reference>
<evidence type="ECO:0000313" key="2">
    <source>
        <dbReference type="EMBL" id="RRT87939.1"/>
    </source>
</evidence>
<dbReference type="AlphaFoldDB" id="A0A3R8Z6E6"/>
<dbReference type="Pfam" id="PF13712">
    <property type="entry name" value="Glyco_tranf_2_5"/>
    <property type="match status" value="1"/>
</dbReference>
<dbReference type="EMBL" id="RHPO01000048">
    <property type="protein sequence ID" value="RRT87939.1"/>
    <property type="molecule type" value="Genomic_DNA"/>
</dbReference>
<dbReference type="SUPFAM" id="SSF53448">
    <property type="entry name" value="Nucleotide-diphospho-sugar transferases"/>
    <property type="match status" value="1"/>
</dbReference>
<protein>
    <recommendedName>
        <fullName evidence="1">Streptomycin biosynthesis protein StrF domain-containing protein</fullName>
    </recommendedName>
</protein>
<evidence type="ECO:0000259" key="1">
    <source>
        <dbReference type="Pfam" id="PF13712"/>
    </source>
</evidence>
<name>A0A3R8Z6E6_9FLAO</name>
<feature type="domain" description="Streptomycin biosynthesis protein StrF" evidence="1">
    <location>
        <begin position="23"/>
        <end position="182"/>
    </location>
</feature>
<accession>A0A3R8Z6E6</accession>
<sequence>MLSIIISSYQDDYLQQFKTNVEATIGNDFVYEIVTVQNNNKYSINEAYNKGARIAKYNNLLFIHEDVVFSTNGWGDKLVALLSKENVGCIGVAGEDYESYFPSYWFSNPNKKCHFIQDSENGEILMEKVNFKNELLDPIVSLDGVFIACTRKVFDEFLFDEKLKGYHGYDYDFSVRVASKYQNYISSEILIKHFSKGGLSKEWLKSFLYVREKNGFLSTDQSIDKELELFKAYNLILLLKKYNYTTTQIFLIIRNYLSISKIGFFNCLKIINRLRYT</sequence>
<dbReference type="Gene3D" id="3.90.550.10">
    <property type="entry name" value="Spore Coat Polysaccharide Biosynthesis Protein SpsA, Chain A"/>
    <property type="match status" value="1"/>
</dbReference>
<evidence type="ECO:0000313" key="3">
    <source>
        <dbReference type="Proteomes" id="UP000267844"/>
    </source>
</evidence>
<proteinExistence type="predicted"/>